<keyword evidence="2" id="KW-0645">Protease</keyword>
<protein>
    <recommendedName>
        <fullName evidence="6">Peptidase M20 dimerisation domain-containing protein</fullName>
    </recommendedName>
</protein>
<comment type="caution">
    <text evidence="7">The sequence shown here is derived from an EMBL/GenBank/DDBJ whole genome shotgun (WGS) entry which is preliminary data.</text>
</comment>
<feature type="non-terminal residue" evidence="7">
    <location>
        <position position="1"/>
    </location>
</feature>
<comment type="similarity">
    <text evidence="1">Belongs to the peptidase M20A family.</text>
</comment>
<keyword evidence="8" id="KW-1185">Reference proteome</keyword>
<dbReference type="CDD" id="cd05676">
    <property type="entry name" value="M20_dipept_like_CNDP"/>
    <property type="match status" value="1"/>
</dbReference>
<organism evidence="7 8">
    <name type="scientific">Porites lobata</name>
    <dbReference type="NCBI Taxonomy" id="104759"/>
    <lineage>
        <taxon>Eukaryota</taxon>
        <taxon>Metazoa</taxon>
        <taxon>Cnidaria</taxon>
        <taxon>Anthozoa</taxon>
        <taxon>Hexacorallia</taxon>
        <taxon>Scleractinia</taxon>
        <taxon>Fungiina</taxon>
        <taxon>Poritidae</taxon>
        <taxon>Porites</taxon>
    </lineage>
</organism>
<evidence type="ECO:0000259" key="6">
    <source>
        <dbReference type="Pfam" id="PF07687"/>
    </source>
</evidence>
<accession>A0ABN8Q3K1</accession>
<reference evidence="7 8" key="1">
    <citation type="submission" date="2022-05" db="EMBL/GenBank/DDBJ databases">
        <authorList>
            <consortium name="Genoscope - CEA"/>
            <person name="William W."/>
        </authorList>
    </citation>
    <scope>NUCLEOTIDE SEQUENCE [LARGE SCALE GENOMIC DNA]</scope>
</reference>
<dbReference type="EMBL" id="CALNXK010000105">
    <property type="protein sequence ID" value="CAH3156557.1"/>
    <property type="molecule type" value="Genomic_DNA"/>
</dbReference>
<dbReference type="SUPFAM" id="SSF53187">
    <property type="entry name" value="Zn-dependent exopeptidases"/>
    <property type="match status" value="1"/>
</dbReference>
<evidence type="ECO:0000256" key="3">
    <source>
        <dbReference type="ARBA" id="ARBA00022723"/>
    </source>
</evidence>
<name>A0ABN8Q3K1_9CNID</name>
<dbReference type="PANTHER" id="PTHR43270">
    <property type="entry name" value="BETA-ALA-HIS DIPEPTIDASE"/>
    <property type="match status" value="1"/>
</dbReference>
<evidence type="ECO:0000313" key="7">
    <source>
        <dbReference type="EMBL" id="CAH3156557.1"/>
    </source>
</evidence>
<dbReference type="Proteomes" id="UP001159405">
    <property type="component" value="Unassembled WGS sequence"/>
</dbReference>
<keyword evidence="5" id="KW-0482">Metalloprotease</keyword>
<dbReference type="InterPro" id="IPR001261">
    <property type="entry name" value="ArgE/DapE_CS"/>
</dbReference>
<dbReference type="Gene3D" id="3.30.70.360">
    <property type="match status" value="1"/>
</dbReference>
<dbReference type="Gene3D" id="3.40.630.10">
    <property type="entry name" value="Zn peptidases"/>
    <property type="match status" value="1"/>
</dbReference>
<keyword evidence="3" id="KW-0479">Metal-binding</keyword>
<gene>
    <name evidence="7" type="ORF">PLOB_00001864</name>
</gene>
<proteinExistence type="inferred from homology"/>
<sequence length="459" mass="51631">DLYVKRLRDAVAIQSVSAWTEEKYRNEIVKMVNHVKDEVIRLGGEAELAELGPQKGTENLQLPPVLLGTLGSDPAKKTLCIYGHLDVQPAKLDDGWDTDPFVLTEVDSKLYGRGSTDDKGPVLAWLNAIEAYKETGNELPINLKFVFEGMEESGSEGLDELIYAKKDTFFQNVDYVCISDNYWLGKRKPCITYGLRGICYFGIEVSCASKDLHSGVFGGTVHEAMSDLIYLLDQLVDLKGNIIIPEVNRDVAPLTDDERATYTDIDFDKDEYREDIGHNKLIHDTKEEVLMHRWRYPSLSIHGIEGAFYEPGSKTVIPRKVIGKFSIRLVPNMTPETVKEQVFKYIKELHEKRGSPNTLNVTMGHGGRPWVSDYNHENYQAARRALKTVFGTDPDMTREGGSIPVTLTLQEATEKNVVLLPLGACDDGAHSQNEKMDRKNYIEGVSIFVVFNDDMPYIS</sequence>
<feature type="domain" description="Peptidase M20 dimerisation" evidence="6">
    <location>
        <begin position="193"/>
        <end position="351"/>
    </location>
</feature>
<dbReference type="PROSITE" id="PS00759">
    <property type="entry name" value="ARGE_DAPE_CPG2_2"/>
    <property type="match status" value="1"/>
</dbReference>
<evidence type="ECO:0000313" key="8">
    <source>
        <dbReference type="Proteomes" id="UP001159405"/>
    </source>
</evidence>
<dbReference type="InterPro" id="IPR051458">
    <property type="entry name" value="Cyt/Met_Dipeptidase"/>
</dbReference>
<dbReference type="InterPro" id="IPR017153">
    <property type="entry name" value="CNDP/DUG1"/>
</dbReference>
<dbReference type="Pfam" id="PF01546">
    <property type="entry name" value="Peptidase_M20"/>
    <property type="match status" value="1"/>
</dbReference>
<keyword evidence="4" id="KW-0378">Hydrolase</keyword>
<dbReference type="InterPro" id="IPR002933">
    <property type="entry name" value="Peptidase_M20"/>
</dbReference>
<evidence type="ECO:0000256" key="5">
    <source>
        <dbReference type="ARBA" id="ARBA00023049"/>
    </source>
</evidence>
<dbReference type="Pfam" id="PF07687">
    <property type="entry name" value="M20_dimer"/>
    <property type="match status" value="1"/>
</dbReference>
<dbReference type="InterPro" id="IPR011650">
    <property type="entry name" value="Peptidase_M20_dimer"/>
</dbReference>
<dbReference type="PIRSF" id="PIRSF037242">
    <property type="entry name" value="CNDP_dipeptidase"/>
    <property type="match status" value="1"/>
</dbReference>
<dbReference type="PANTHER" id="PTHR43270:SF4">
    <property type="entry name" value="CARNOSINE DIPEPTIDASE 2, ISOFORM A"/>
    <property type="match status" value="1"/>
</dbReference>
<evidence type="ECO:0000256" key="2">
    <source>
        <dbReference type="ARBA" id="ARBA00022670"/>
    </source>
</evidence>
<evidence type="ECO:0000256" key="4">
    <source>
        <dbReference type="ARBA" id="ARBA00022801"/>
    </source>
</evidence>
<evidence type="ECO:0000256" key="1">
    <source>
        <dbReference type="ARBA" id="ARBA00006247"/>
    </source>
</evidence>